<evidence type="ECO:0000256" key="4">
    <source>
        <dbReference type="ARBA" id="ARBA00022514"/>
    </source>
</evidence>
<dbReference type="Pfam" id="PF03357">
    <property type="entry name" value="Snf7"/>
    <property type="match status" value="1"/>
</dbReference>
<keyword evidence="4 7" id="KW-0202">Cytokine</keyword>
<evidence type="ECO:0000256" key="6">
    <source>
        <dbReference type="ARBA" id="ARBA00023157"/>
    </source>
</evidence>
<dbReference type="GO" id="GO:0006952">
    <property type="term" value="P:defense response"/>
    <property type="evidence" value="ECO:0007669"/>
    <property type="project" value="InterPro"/>
</dbReference>
<dbReference type="GO" id="GO:0006955">
    <property type="term" value="P:immune response"/>
    <property type="evidence" value="ECO:0007669"/>
    <property type="project" value="InterPro"/>
</dbReference>
<dbReference type="InterPro" id="IPR033899">
    <property type="entry name" value="CXC_Chemokine_domain"/>
</dbReference>
<dbReference type="InterPro" id="IPR005024">
    <property type="entry name" value="Snf7_fam"/>
</dbReference>
<accession>A0A643BPC5</accession>
<dbReference type="InterPro" id="IPR018048">
    <property type="entry name" value="Chemokine_CXC_CS"/>
</dbReference>
<evidence type="ECO:0000256" key="1">
    <source>
        <dbReference type="ARBA" id="ARBA00004613"/>
    </source>
</evidence>
<feature type="region of interest" description="Disordered" evidence="8">
    <location>
        <begin position="1"/>
        <end position="21"/>
    </location>
</feature>
<comment type="similarity">
    <text evidence="3 7">Belongs to the intercrine alpha (chemokine CxC) family.</text>
</comment>
<evidence type="ECO:0000313" key="10">
    <source>
        <dbReference type="EMBL" id="KAB0389455.1"/>
    </source>
</evidence>
<dbReference type="SMART" id="SM00199">
    <property type="entry name" value="SCY"/>
    <property type="match status" value="1"/>
</dbReference>
<dbReference type="OrthoDB" id="9937393at2759"/>
<keyword evidence="11" id="KW-1185">Reference proteome</keyword>
<evidence type="ECO:0000256" key="7">
    <source>
        <dbReference type="RuleBase" id="RU361149"/>
    </source>
</evidence>
<name>A0A643BPC5_BALPH</name>
<dbReference type="GO" id="GO:0007034">
    <property type="term" value="P:vacuolar transport"/>
    <property type="evidence" value="ECO:0007669"/>
    <property type="project" value="InterPro"/>
</dbReference>
<gene>
    <name evidence="10" type="ORF">E2I00_006115</name>
</gene>
<reference evidence="10 11" key="1">
    <citation type="journal article" date="2019" name="PLoS ONE">
        <title>Genomic analyses reveal an absence of contemporary introgressive admixture between fin whales and blue whales, despite known hybrids.</title>
        <authorList>
            <person name="Westbury M.V."/>
            <person name="Petersen B."/>
            <person name="Lorenzen E.D."/>
        </authorList>
    </citation>
    <scope>NUCLEOTIDE SEQUENCE [LARGE SCALE GENOMIC DNA]</scope>
    <source>
        <strain evidence="10">FinWhale-01</strain>
    </source>
</reference>
<dbReference type="Pfam" id="PF00048">
    <property type="entry name" value="IL8"/>
    <property type="match status" value="1"/>
</dbReference>
<dbReference type="GO" id="GO:0005615">
    <property type="term" value="C:extracellular space"/>
    <property type="evidence" value="ECO:0007669"/>
    <property type="project" value="UniProtKB-UniRule"/>
</dbReference>
<comment type="subcellular location">
    <subcellularLocation>
        <location evidence="1 7">Secreted</location>
    </subcellularLocation>
</comment>
<dbReference type="PRINTS" id="PR00436">
    <property type="entry name" value="INTERLEUKIN8"/>
</dbReference>
<comment type="similarity">
    <text evidence="2">Belongs to the SNF7 family.</text>
</comment>
<dbReference type="GO" id="GO:0008009">
    <property type="term" value="F:chemokine activity"/>
    <property type="evidence" value="ECO:0007669"/>
    <property type="project" value="InterPro"/>
</dbReference>
<keyword evidence="6" id="KW-1015">Disulfide bond</keyword>
<evidence type="ECO:0000256" key="5">
    <source>
        <dbReference type="ARBA" id="ARBA00022525"/>
    </source>
</evidence>
<dbReference type="SUPFAM" id="SSF54117">
    <property type="entry name" value="Interleukin 8-like chemokines"/>
    <property type="match status" value="1"/>
</dbReference>
<dbReference type="AlphaFoldDB" id="A0A643BPC5"/>
<proteinExistence type="inferred from homology"/>
<evidence type="ECO:0000256" key="2">
    <source>
        <dbReference type="ARBA" id="ARBA00006190"/>
    </source>
</evidence>
<dbReference type="InterPro" id="IPR001811">
    <property type="entry name" value="Chemokine_IL8-like_dom"/>
</dbReference>
<dbReference type="Gene3D" id="2.40.50.40">
    <property type="match status" value="1"/>
</dbReference>
<dbReference type="Gene3D" id="6.10.140.1230">
    <property type="match status" value="1"/>
</dbReference>
<keyword evidence="7" id="KW-0145">Chemotaxis</keyword>
<dbReference type="GO" id="GO:0030593">
    <property type="term" value="P:neutrophil chemotaxis"/>
    <property type="evidence" value="ECO:0007669"/>
    <property type="project" value="UniProtKB-ARBA"/>
</dbReference>
<keyword evidence="5 7" id="KW-0964">Secreted</keyword>
<evidence type="ECO:0000313" key="11">
    <source>
        <dbReference type="Proteomes" id="UP000437017"/>
    </source>
</evidence>
<comment type="caution">
    <text evidence="10">The sequence shown here is derived from an EMBL/GenBank/DDBJ whole genome shotgun (WGS) entry which is preliminary data.</text>
</comment>
<sequence>MGLFGKTPEKPPKELVNPDPHDGLIGRISGSNCRHQDLQMFEFAATSNVQSYRMRMSLIFLEAYPHISDSKITRSLEVDWWIAKAGLRDHHPSYRHRGPCQQIAPCPEAELVPVNEWSLKIRKEMRVVDRQIRDIQREEEKVKRSVKDAAKKGQKDVCVVLAKEMIRSRKTVSKLYASKAHMNSVLMGMKNQLARAKECLCHKKAKALQVLQIVQFLYYDASLFCQMCIRDERTVLPLSDHKLFLFLDDGLSPMAMDDVRMQRRGREEIRRRDRQGKEVLSHQMITLELPRAKLAELCLLMKSILNCFFFTAAVLARMSSELRCQCINTHSTPFHPKFIKELRVIESGPHCENSEIIVKLGNGKEVCLNPKEKWVQKVVQIFLKRAEKKDP</sequence>
<dbReference type="GO" id="GO:0042119">
    <property type="term" value="P:neutrophil activation"/>
    <property type="evidence" value="ECO:0007669"/>
    <property type="project" value="UniProtKB-ARBA"/>
</dbReference>
<dbReference type="PRINTS" id="PR00437">
    <property type="entry name" value="SMALLCYTKCXC"/>
</dbReference>
<dbReference type="EMBL" id="SGJD01007358">
    <property type="protein sequence ID" value="KAB0389455.1"/>
    <property type="molecule type" value="Genomic_DNA"/>
</dbReference>
<dbReference type="PROSITE" id="PS00471">
    <property type="entry name" value="SMALL_CYTOKINES_CXC"/>
    <property type="match status" value="1"/>
</dbReference>
<evidence type="ECO:0000256" key="8">
    <source>
        <dbReference type="SAM" id="MobiDB-lite"/>
    </source>
</evidence>
<feature type="domain" description="Chemokine interleukin-8-like" evidence="9">
    <location>
        <begin position="321"/>
        <end position="382"/>
    </location>
</feature>
<dbReference type="InterPro" id="IPR036048">
    <property type="entry name" value="Interleukin_8-like_sf"/>
</dbReference>
<evidence type="ECO:0000256" key="3">
    <source>
        <dbReference type="ARBA" id="ARBA00010665"/>
    </source>
</evidence>
<evidence type="ECO:0000259" key="9">
    <source>
        <dbReference type="SMART" id="SM00199"/>
    </source>
</evidence>
<dbReference type="CDD" id="cd00273">
    <property type="entry name" value="Chemokine_CXC"/>
    <property type="match status" value="1"/>
</dbReference>
<dbReference type="Proteomes" id="UP000437017">
    <property type="component" value="Unassembled WGS sequence"/>
</dbReference>
<dbReference type="InterPro" id="IPR001089">
    <property type="entry name" value="Chemokine_CXC"/>
</dbReference>
<organism evidence="10 11">
    <name type="scientific">Balaenoptera physalus</name>
    <name type="common">Fin whale</name>
    <name type="synonym">Balaena physalus</name>
    <dbReference type="NCBI Taxonomy" id="9770"/>
    <lineage>
        <taxon>Eukaryota</taxon>
        <taxon>Metazoa</taxon>
        <taxon>Chordata</taxon>
        <taxon>Craniata</taxon>
        <taxon>Vertebrata</taxon>
        <taxon>Euteleostomi</taxon>
        <taxon>Mammalia</taxon>
        <taxon>Eutheria</taxon>
        <taxon>Laurasiatheria</taxon>
        <taxon>Artiodactyla</taxon>
        <taxon>Whippomorpha</taxon>
        <taxon>Cetacea</taxon>
        <taxon>Mysticeti</taxon>
        <taxon>Balaenopteridae</taxon>
        <taxon>Balaenoptera</taxon>
    </lineage>
</organism>
<dbReference type="FunFam" id="2.40.50.40:FF:000004">
    <property type="entry name" value="C-X-C motif chemokine"/>
    <property type="match status" value="1"/>
</dbReference>
<protein>
    <recommendedName>
        <fullName evidence="7">C-X-C motif chemokine</fullName>
    </recommendedName>
</protein>
<dbReference type="PANTHER" id="PTHR10476">
    <property type="entry name" value="CHARGED MULTIVESICULAR BODY PROTEIN"/>
    <property type="match status" value="1"/>
</dbReference>